<dbReference type="InterPro" id="IPR036388">
    <property type="entry name" value="WH-like_DNA-bd_sf"/>
</dbReference>
<proteinExistence type="predicted"/>
<dbReference type="InterPro" id="IPR050769">
    <property type="entry name" value="NAT_camello-type"/>
</dbReference>
<dbReference type="SUPFAM" id="SSF46785">
    <property type="entry name" value="Winged helix' DNA-binding domain"/>
    <property type="match status" value="1"/>
</dbReference>
<evidence type="ECO:0000256" key="1">
    <source>
        <dbReference type="ARBA" id="ARBA00022679"/>
    </source>
</evidence>
<comment type="caution">
    <text evidence="4">The sequence shown here is derived from an EMBL/GenBank/DDBJ whole genome shotgun (WGS) entry which is preliminary data.</text>
</comment>
<dbReference type="OrthoDB" id="273614at2"/>
<dbReference type="InterPro" id="IPR000182">
    <property type="entry name" value="GNAT_dom"/>
</dbReference>
<evidence type="ECO:0000313" key="4">
    <source>
        <dbReference type="EMBL" id="TQJ03749.1"/>
    </source>
</evidence>
<dbReference type="Gene3D" id="1.10.10.10">
    <property type="entry name" value="Winged helix-like DNA-binding domain superfamily/Winged helix DNA-binding domain"/>
    <property type="match status" value="1"/>
</dbReference>
<dbReference type="GO" id="GO:0008080">
    <property type="term" value="F:N-acetyltransferase activity"/>
    <property type="evidence" value="ECO:0007669"/>
    <property type="project" value="InterPro"/>
</dbReference>
<keyword evidence="1 4" id="KW-0808">Transferase</keyword>
<dbReference type="SMART" id="SM00347">
    <property type="entry name" value="HTH_MARR"/>
    <property type="match status" value="1"/>
</dbReference>
<dbReference type="Proteomes" id="UP000320876">
    <property type="component" value="Unassembled WGS sequence"/>
</dbReference>
<dbReference type="SUPFAM" id="SSF55729">
    <property type="entry name" value="Acyl-CoA N-acyltransferases (Nat)"/>
    <property type="match status" value="1"/>
</dbReference>
<evidence type="ECO:0000313" key="5">
    <source>
        <dbReference type="Proteomes" id="UP000320876"/>
    </source>
</evidence>
<dbReference type="CDD" id="cd00090">
    <property type="entry name" value="HTH_ARSR"/>
    <property type="match status" value="1"/>
</dbReference>
<dbReference type="Gene3D" id="3.40.630.30">
    <property type="match status" value="1"/>
</dbReference>
<dbReference type="AlphaFoldDB" id="A0A542DKY8"/>
<dbReference type="Pfam" id="PF00583">
    <property type="entry name" value="Acetyltransf_1"/>
    <property type="match status" value="1"/>
</dbReference>
<dbReference type="PANTHER" id="PTHR13947">
    <property type="entry name" value="GNAT FAMILY N-ACETYLTRANSFERASE"/>
    <property type="match status" value="1"/>
</dbReference>
<dbReference type="PROSITE" id="PS51186">
    <property type="entry name" value="GNAT"/>
    <property type="match status" value="1"/>
</dbReference>
<dbReference type="GO" id="GO:0003700">
    <property type="term" value="F:DNA-binding transcription factor activity"/>
    <property type="evidence" value="ECO:0007669"/>
    <property type="project" value="InterPro"/>
</dbReference>
<dbReference type="CDD" id="cd04301">
    <property type="entry name" value="NAT_SF"/>
    <property type="match status" value="1"/>
</dbReference>
<organism evidence="4 5">
    <name type="scientific">Amycolatopsis cihanbeyliensis</name>
    <dbReference type="NCBI Taxonomy" id="1128664"/>
    <lineage>
        <taxon>Bacteria</taxon>
        <taxon>Bacillati</taxon>
        <taxon>Actinomycetota</taxon>
        <taxon>Actinomycetes</taxon>
        <taxon>Pseudonocardiales</taxon>
        <taxon>Pseudonocardiaceae</taxon>
        <taxon>Amycolatopsis</taxon>
    </lineage>
</organism>
<sequence>MNERVPADRVAEVRAFNRLYTRVIGVLDEGLVGTPYTLGEARLLFEVAQHDLTEVTDLRRELDLDPGYASRLLAKLERRGLLVRERSAADGRRQTVRLTDEGRRTQADLEERSTAQVGELLAGLAEEDQRRLLAAMGTIGGLVGAHRRDSRNTSVLLRPPRAGDLGWVVHRHGVRYAAECGLDHTFEALVARVVAEYGQARDTARQAAWIAELDGEPVGSIFCMPGPEGHLAKLRLLLLEPRARGRGIGGQLVEGCLAFARTVGYTAIELWTIDELLAARRIYQEAGFELVEEKPEHRFGRDIVGQTWRRAL</sequence>
<feature type="domain" description="N-acetyltransferase" evidence="3">
    <location>
        <begin position="155"/>
        <end position="312"/>
    </location>
</feature>
<accession>A0A542DKY8</accession>
<protein>
    <submittedName>
        <fullName evidence="4">MarR family transcriptional regulator with acetyltransferase activity</fullName>
    </submittedName>
</protein>
<dbReference type="InterPro" id="IPR011991">
    <property type="entry name" value="ArsR-like_HTH"/>
</dbReference>
<dbReference type="InterPro" id="IPR036390">
    <property type="entry name" value="WH_DNA-bd_sf"/>
</dbReference>
<dbReference type="Pfam" id="PF12802">
    <property type="entry name" value="MarR_2"/>
    <property type="match status" value="1"/>
</dbReference>
<gene>
    <name evidence="4" type="ORF">FB471_3517</name>
</gene>
<keyword evidence="5" id="KW-1185">Reference proteome</keyword>
<dbReference type="InterPro" id="IPR016181">
    <property type="entry name" value="Acyl_CoA_acyltransferase"/>
</dbReference>
<dbReference type="PROSITE" id="PS50995">
    <property type="entry name" value="HTH_MARR_2"/>
    <property type="match status" value="1"/>
</dbReference>
<name>A0A542DKY8_AMYCI</name>
<reference evidence="4 5" key="1">
    <citation type="submission" date="2019-06" db="EMBL/GenBank/DDBJ databases">
        <title>Sequencing the genomes of 1000 actinobacteria strains.</title>
        <authorList>
            <person name="Klenk H.-P."/>
        </authorList>
    </citation>
    <scope>NUCLEOTIDE SEQUENCE [LARGE SCALE GENOMIC DNA]</scope>
    <source>
        <strain evidence="4 5">DSM 45679</strain>
    </source>
</reference>
<dbReference type="PRINTS" id="PR00598">
    <property type="entry name" value="HTHMARR"/>
</dbReference>
<dbReference type="PANTHER" id="PTHR13947:SF37">
    <property type="entry name" value="LD18367P"/>
    <property type="match status" value="1"/>
</dbReference>
<dbReference type="RefSeq" id="WP_141999521.1">
    <property type="nucleotide sequence ID" value="NZ_VFML01000001.1"/>
</dbReference>
<dbReference type="InterPro" id="IPR000835">
    <property type="entry name" value="HTH_MarR-typ"/>
</dbReference>
<dbReference type="EMBL" id="VFML01000001">
    <property type="protein sequence ID" value="TQJ03749.1"/>
    <property type="molecule type" value="Genomic_DNA"/>
</dbReference>
<evidence type="ECO:0000259" key="2">
    <source>
        <dbReference type="PROSITE" id="PS50995"/>
    </source>
</evidence>
<evidence type="ECO:0000259" key="3">
    <source>
        <dbReference type="PROSITE" id="PS51186"/>
    </source>
</evidence>
<feature type="domain" description="HTH marR-type" evidence="2">
    <location>
        <begin position="1"/>
        <end position="141"/>
    </location>
</feature>